<evidence type="ECO:0000313" key="2">
    <source>
        <dbReference type="WBParaSite" id="L893_g19054.t1"/>
    </source>
</evidence>
<organism evidence="1 2">
    <name type="scientific">Steinernema glaseri</name>
    <dbReference type="NCBI Taxonomy" id="37863"/>
    <lineage>
        <taxon>Eukaryota</taxon>
        <taxon>Metazoa</taxon>
        <taxon>Ecdysozoa</taxon>
        <taxon>Nematoda</taxon>
        <taxon>Chromadorea</taxon>
        <taxon>Rhabditida</taxon>
        <taxon>Tylenchina</taxon>
        <taxon>Panagrolaimomorpha</taxon>
        <taxon>Strongyloidoidea</taxon>
        <taxon>Steinernematidae</taxon>
        <taxon>Steinernema</taxon>
    </lineage>
</organism>
<accession>A0A1I7YRT1</accession>
<dbReference type="WBParaSite" id="L893_g19054.t1">
    <property type="protein sequence ID" value="L893_g19054.t1"/>
    <property type="gene ID" value="L893_g19054"/>
</dbReference>
<name>A0A1I7YRT1_9BILA</name>
<sequence>MIVIHTVQLPGRASHGLPGTSVRDQPTLAILDELIEGGASKNVLSPRTLPSRCHRHLRIILDGKQEEEQHVHKGYQVNIVLSWLIFQVRGQEHKASIRGQALAILPV</sequence>
<proteinExistence type="predicted"/>
<evidence type="ECO:0000313" key="1">
    <source>
        <dbReference type="Proteomes" id="UP000095287"/>
    </source>
</evidence>
<protein>
    <submittedName>
        <fullName evidence="2">Uncharacterized protein</fullName>
    </submittedName>
</protein>
<dbReference type="AlphaFoldDB" id="A0A1I7YRT1"/>
<reference evidence="2" key="1">
    <citation type="submission" date="2016-11" db="UniProtKB">
        <authorList>
            <consortium name="WormBaseParasite"/>
        </authorList>
    </citation>
    <scope>IDENTIFICATION</scope>
</reference>
<keyword evidence="1" id="KW-1185">Reference proteome</keyword>
<dbReference type="Proteomes" id="UP000095287">
    <property type="component" value="Unplaced"/>
</dbReference>